<gene>
    <name evidence="13" type="primary">yjeQ</name>
    <name evidence="10" type="synonym">rsgA</name>
    <name evidence="13" type="ordered locus">azo1516</name>
</gene>
<dbReference type="GO" id="GO:0003924">
    <property type="term" value="F:GTPase activity"/>
    <property type="evidence" value="ECO:0007669"/>
    <property type="project" value="UniProtKB-UniRule"/>
</dbReference>
<protein>
    <recommendedName>
        <fullName evidence="10">Small ribosomal subunit biogenesis GTPase RsgA</fullName>
        <ecNumber evidence="10">3.6.1.-</ecNumber>
    </recommendedName>
</protein>
<organism evidence="13 14">
    <name type="scientific">Azoarcus sp. (strain BH72)</name>
    <dbReference type="NCBI Taxonomy" id="418699"/>
    <lineage>
        <taxon>Bacteria</taxon>
        <taxon>Pseudomonadati</taxon>
        <taxon>Pseudomonadota</taxon>
        <taxon>Betaproteobacteria</taxon>
        <taxon>Rhodocyclales</taxon>
        <taxon>Zoogloeaceae</taxon>
        <taxon>Azoarcus</taxon>
    </lineage>
</organism>
<comment type="function">
    <text evidence="10">One of several proteins that assist in the late maturation steps of the functional core of the 30S ribosomal subunit. Helps release RbfA from mature subunits. May play a role in the assembly of ribosomal proteins into the subunit. Circularly permuted GTPase that catalyzes slow GTP hydrolysis, GTPase activity is stimulated by the 30S ribosomal subunit.</text>
</comment>
<feature type="domain" description="CP-type G" evidence="12">
    <location>
        <begin position="73"/>
        <end position="236"/>
    </location>
</feature>
<evidence type="ECO:0000313" key="14">
    <source>
        <dbReference type="Proteomes" id="UP000002588"/>
    </source>
</evidence>
<feature type="binding site" evidence="10">
    <location>
        <position position="273"/>
    </location>
    <ligand>
        <name>Zn(2+)</name>
        <dbReference type="ChEBI" id="CHEBI:29105"/>
    </ligand>
</feature>
<evidence type="ECO:0000313" key="13">
    <source>
        <dbReference type="EMBL" id="CAL94133.1"/>
    </source>
</evidence>
<dbReference type="InterPro" id="IPR010914">
    <property type="entry name" value="RsgA_GTPase_dom"/>
</dbReference>
<dbReference type="GO" id="GO:0005737">
    <property type="term" value="C:cytoplasm"/>
    <property type="evidence" value="ECO:0007669"/>
    <property type="project" value="UniProtKB-SubCell"/>
</dbReference>
<reference evidence="13 14" key="1">
    <citation type="journal article" date="2006" name="Nat. Biotechnol.">
        <title>Complete genome of the mutualistic, N2-fixing grass endophyte Azoarcus sp. strain BH72.</title>
        <authorList>
            <person name="Krause A."/>
            <person name="Ramakumar A."/>
            <person name="Bartels D."/>
            <person name="Battistoni F."/>
            <person name="Bekel T."/>
            <person name="Boch J."/>
            <person name="Boehm M."/>
            <person name="Friedrich F."/>
            <person name="Hurek T."/>
            <person name="Krause L."/>
            <person name="Linke B."/>
            <person name="McHardy A.C."/>
            <person name="Sarkar A."/>
            <person name="Schneiker S."/>
            <person name="Syed A.A."/>
            <person name="Thauer R."/>
            <person name="Vorhoelter F.-J."/>
            <person name="Weidner S."/>
            <person name="Puehler A."/>
            <person name="Reinhold-Hurek B."/>
            <person name="Kaiser O."/>
            <person name="Goesmann A."/>
        </authorList>
    </citation>
    <scope>NUCLEOTIDE SEQUENCE [LARGE SCALE GENOMIC DNA]</scope>
    <source>
        <strain evidence="13 14">BH72</strain>
    </source>
</reference>
<dbReference type="InterPro" id="IPR030378">
    <property type="entry name" value="G_CP_dom"/>
</dbReference>
<feature type="binding site" evidence="10">
    <location>
        <position position="267"/>
    </location>
    <ligand>
        <name>Zn(2+)</name>
        <dbReference type="ChEBI" id="CHEBI:29105"/>
    </ligand>
</feature>
<evidence type="ECO:0000256" key="6">
    <source>
        <dbReference type="ARBA" id="ARBA00022801"/>
    </source>
</evidence>
<dbReference type="PANTHER" id="PTHR32120:SF11">
    <property type="entry name" value="SMALL RIBOSOMAL SUBUNIT BIOGENESIS GTPASE RSGA 1, MITOCHONDRIAL-RELATED"/>
    <property type="match status" value="1"/>
</dbReference>
<sequence>MGKPAARTRSNAAATTPGTITAAFGRHYEVETAEGRIQCYPRGKKSVFACGDEVEVLPGGDGQGVIEQLQPRRNLLWRSDAFREKLIAANLSHVVIVVATEPGFSDLLVSRCIAAAEHQDIVPLIVLNKADLASRLESARAQLAPFAALGYEIVETNALGDPATLRDRLFDRRSILVGQSGMGKSTLTNALVPEARAVTREISTALDTGKHTTTFARLYALGLEGWLIDSPGLQAFGLAHLTPESLAESFIEFRPLLGHCRFRDCRHEAEPGCALLAAVERGEIHPRRFEHYRTIREEIATARKLNPGW</sequence>
<accession>A1K5M8</accession>
<dbReference type="CDD" id="cd01854">
    <property type="entry name" value="YjeQ_EngC"/>
    <property type="match status" value="1"/>
</dbReference>
<proteinExistence type="inferred from homology"/>
<dbReference type="RefSeq" id="WP_011765249.1">
    <property type="nucleotide sequence ID" value="NC_008702.1"/>
</dbReference>
<feature type="binding site" evidence="10">
    <location>
        <position position="265"/>
    </location>
    <ligand>
        <name>Zn(2+)</name>
        <dbReference type="ChEBI" id="CHEBI:29105"/>
    </ligand>
</feature>
<dbReference type="GO" id="GO:0042274">
    <property type="term" value="P:ribosomal small subunit biogenesis"/>
    <property type="evidence" value="ECO:0007669"/>
    <property type="project" value="UniProtKB-UniRule"/>
</dbReference>
<evidence type="ECO:0000256" key="9">
    <source>
        <dbReference type="ARBA" id="ARBA00023134"/>
    </source>
</evidence>
<dbReference type="Proteomes" id="UP000002588">
    <property type="component" value="Chromosome"/>
</dbReference>
<dbReference type="GO" id="GO:0046872">
    <property type="term" value="F:metal ion binding"/>
    <property type="evidence" value="ECO:0007669"/>
    <property type="project" value="UniProtKB-KW"/>
</dbReference>
<evidence type="ECO:0000259" key="12">
    <source>
        <dbReference type="PROSITE" id="PS51721"/>
    </source>
</evidence>
<evidence type="ECO:0000256" key="3">
    <source>
        <dbReference type="ARBA" id="ARBA00022723"/>
    </source>
</evidence>
<dbReference type="InterPro" id="IPR004881">
    <property type="entry name" value="Ribosome_biogen_GTPase_RsgA"/>
</dbReference>
<dbReference type="KEGG" id="aoa:dqs_1639"/>
<keyword evidence="8 10" id="KW-0694">RNA-binding</keyword>
<evidence type="ECO:0000256" key="1">
    <source>
        <dbReference type="ARBA" id="ARBA00022490"/>
    </source>
</evidence>
<dbReference type="STRING" id="62928.azo1516"/>
<evidence type="ECO:0000256" key="2">
    <source>
        <dbReference type="ARBA" id="ARBA00022517"/>
    </source>
</evidence>
<keyword evidence="9 10" id="KW-0342">GTP-binding</keyword>
<evidence type="ECO:0000256" key="4">
    <source>
        <dbReference type="ARBA" id="ARBA00022730"/>
    </source>
</evidence>
<dbReference type="EMBL" id="AM406670">
    <property type="protein sequence ID" value="CAL94133.1"/>
    <property type="molecule type" value="Genomic_DNA"/>
</dbReference>
<keyword evidence="6 10" id="KW-0378">Hydrolase</keyword>
<evidence type="ECO:0000256" key="8">
    <source>
        <dbReference type="ARBA" id="ARBA00022884"/>
    </source>
</evidence>
<keyword evidence="14" id="KW-1185">Reference proteome</keyword>
<keyword evidence="3 10" id="KW-0479">Metal-binding</keyword>
<dbReference type="Gene3D" id="2.40.50.140">
    <property type="entry name" value="Nucleic acid-binding proteins"/>
    <property type="match status" value="1"/>
</dbReference>
<dbReference type="EC" id="3.6.1.-" evidence="10"/>
<feature type="binding site" evidence="10">
    <location>
        <begin position="128"/>
        <end position="131"/>
    </location>
    <ligand>
        <name>GTP</name>
        <dbReference type="ChEBI" id="CHEBI:37565"/>
    </ligand>
</feature>
<dbReference type="InterPro" id="IPR012340">
    <property type="entry name" value="NA-bd_OB-fold"/>
</dbReference>
<evidence type="ECO:0000256" key="5">
    <source>
        <dbReference type="ARBA" id="ARBA00022741"/>
    </source>
</evidence>
<evidence type="ECO:0000259" key="11">
    <source>
        <dbReference type="PROSITE" id="PS50936"/>
    </source>
</evidence>
<dbReference type="AlphaFoldDB" id="A1K5M8"/>
<dbReference type="GO" id="GO:0005525">
    <property type="term" value="F:GTP binding"/>
    <property type="evidence" value="ECO:0007669"/>
    <property type="project" value="UniProtKB-UniRule"/>
</dbReference>
<dbReference type="KEGG" id="azo:azo1516"/>
<dbReference type="GO" id="GO:0019843">
    <property type="term" value="F:rRNA binding"/>
    <property type="evidence" value="ECO:0007669"/>
    <property type="project" value="UniProtKB-KW"/>
</dbReference>
<keyword evidence="1 10" id="KW-0963">Cytoplasm</keyword>
<dbReference type="SUPFAM" id="SSF50249">
    <property type="entry name" value="Nucleic acid-binding proteins"/>
    <property type="match status" value="1"/>
</dbReference>
<dbReference type="NCBIfam" id="TIGR00157">
    <property type="entry name" value="ribosome small subunit-dependent GTPase A"/>
    <property type="match status" value="1"/>
</dbReference>
<evidence type="ECO:0000256" key="10">
    <source>
        <dbReference type="HAMAP-Rule" id="MF_01820"/>
    </source>
</evidence>
<dbReference type="CDD" id="cd04466">
    <property type="entry name" value="S1_YloQ_GTPase"/>
    <property type="match status" value="1"/>
</dbReference>
<dbReference type="Gene3D" id="1.10.40.50">
    <property type="entry name" value="Probable gtpase engc, domain 3"/>
    <property type="match status" value="1"/>
</dbReference>
<dbReference type="PROSITE" id="PS50936">
    <property type="entry name" value="ENGC_GTPASE"/>
    <property type="match status" value="1"/>
</dbReference>
<keyword evidence="2 10" id="KW-0690">Ribosome biogenesis</keyword>
<feature type="domain" description="EngC GTPase" evidence="11">
    <location>
        <begin position="89"/>
        <end position="234"/>
    </location>
</feature>
<comment type="subunit">
    <text evidence="10">Monomer. Associates with 30S ribosomal subunit, binds 16S rRNA.</text>
</comment>
<dbReference type="Pfam" id="PF03193">
    <property type="entry name" value="RsgA_GTPase"/>
    <property type="match status" value="1"/>
</dbReference>
<dbReference type="SUPFAM" id="SSF52540">
    <property type="entry name" value="P-loop containing nucleoside triphosphate hydrolases"/>
    <property type="match status" value="1"/>
</dbReference>
<dbReference type="eggNOG" id="COG1162">
    <property type="taxonomic scope" value="Bacteria"/>
</dbReference>
<name>A1K5M8_AZOSB</name>
<dbReference type="InterPro" id="IPR031944">
    <property type="entry name" value="RsgA_N"/>
</dbReference>
<comment type="subcellular location">
    <subcellularLocation>
        <location evidence="10">Cytoplasm</location>
    </subcellularLocation>
</comment>
<comment type="cofactor">
    <cofactor evidence="10">
        <name>Zn(2+)</name>
        <dbReference type="ChEBI" id="CHEBI:29105"/>
    </cofactor>
    <text evidence="10">Binds 1 zinc ion per subunit.</text>
</comment>
<keyword evidence="5 10" id="KW-0547">Nucleotide-binding</keyword>
<dbReference type="Gene3D" id="3.40.50.300">
    <property type="entry name" value="P-loop containing nucleotide triphosphate hydrolases"/>
    <property type="match status" value="1"/>
</dbReference>
<dbReference type="InterPro" id="IPR027417">
    <property type="entry name" value="P-loop_NTPase"/>
</dbReference>
<feature type="binding site" evidence="10">
    <location>
        <position position="260"/>
    </location>
    <ligand>
        <name>Zn(2+)</name>
        <dbReference type="ChEBI" id="CHEBI:29105"/>
    </ligand>
</feature>
<dbReference type="PROSITE" id="PS51721">
    <property type="entry name" value="G_CP"/>
    <property type="match status" value="1"/>
</dbReference>
<dbReference type="HOGENOM" id="CLU_033617_2_0_4"/>
<dbReference type="HAMAP" id="MF_01820">
    <property type="entry name" value="GTPase_RsgA"/>
    <property type="match status" value="1"/>
</dbReference>
<comment type="similarity">
    <text evidence="10">Belongs to the TRAFAC class YlqF/YawG GTPase family. RsgA subfamily.</text>
</comment>
<feature type="binding site" evidence="10">
    <location>
        <begin position="178"/>
        <end position="186"/>
    </location>
    <ligand>
        <name>GTP</name>
        <dbReference type="ChEBI" id="CHEBI:37565"/>
    </ligand>
</feature>
<dbReference type="PANTHER" id="PTHR32120">
    <property type="entry name" value="SMALL RIBOSOMAL SUBUNIT BIOGENESIS GTPASE RSGA"/>
    <property type="match status" value="1"/>
</dbReference>
<keyword evidence="7 10" id="KW-0862">Zinc</keyword>
<evidence type="ECO:0000256" key="7">
    <source>
        <dbReference type="ARBA" id="ARBA00022833"/>
    </source>
</evidence>
<keyword evidence="4 10" id="KW-0699">rRNA-binding</keyword>